<dbReference type="EMBL" id="CP092362">
    <property type="protein sequence ID" value="ULN41604.1"/>
    <property type="molecule type" value="Genomic_DNA"/>
</dbReference>
<dbReference type="RefSeq" id="WP_240178155.1">
    <property type="nucleotide sequence ID" value="NZ_CP092362.2"/>
</dbReference>
<dbReference type="Proteomes" id="UP001055337">
    <property type="component" value="Chromosome"/>
</dbReference>
<accession>A0ABY3TQG0</accession>
<sequence length="60" mass="6514">MRLDAQNLAPRVSVVPNAVRPIKLRVGPLRFSLDHDEAIDLARQLVAAVDDLANEPPGMA</sequence>
<reference evidence="1" key="1">
    <citation type="submission" date="2022-08" db="EMBL/GenBank/DDBJ databases">
        <title>Whole genome sequencing of non-tuberculosis mycobacteria type-strains.</title>
        <authorList>
            <person name="Igarashi Y."/>
            <person name="Osugi A."/>
            <person name="Mitarai S."/>
        </authorList>
    </citation>
    <scope>NUCLEOTIDE SEQUENCE</scope>
    <source>
        <strain evidence="1">JCM 16369</strain>
    </source>
</reference>
<name>A0ABY3TQG0_9MYCO</name>
<gene>
    <name evidence="1" type="ORF">MI149_00095</name>
</gene>
<proteinExistence type="predicted"/>
<organism evidence="1 2">
    <name type="scientific">Mycolicibacterium crocinum</name>
    <dbReference type="NCBI Taxonomy" id="388459"/>
    <lineage>
        <taxon>Bacteria</taxon>
        <taxon>Bacillati</taxon>
        <taxon>Actinomycetota</taxon>
        <taxon>Actinomycetes</taxon>
        <taxon>Mycobacteriales</taxon>
        <taxon>Mycobacteriaceae</taxon>
        <taxon>Mycolicibacterium</taxon>
    </lineage>
</organism>
<keyword evidence="2" id="KW-1185">Reference proteome</keyword>
<evidence type="ECO:0000313" key="1">
    <source>
        <dbReference type="EMBL" id="ULN41604.1"/>
    </source>
</evidence>
<evidence type="ECO:0000313" key="2">
    <source>
        <dbReference type="Proteomes" id="UP001055337"/>
    </source>
</evidence>
<protein>
    <submittedName>
        <fullName evidence="1">Uncharacterized protein</fullName>
    </submittedName>
</protein>